<reference evidence="4" key="2">
    <citation type="submission" date="2020-05" db="UniProtKB">
        <authorList>
            <consortium name="EnsemblMetazoa"/>
        </authorList>
    </citation>
    <scope>IDENTIFICATION</scope>
    <source>
        <strain evidence="4">IAEA</strain>
    </source>
</reference>
<evidence type="ECO:0000256" key="2">
    <source>
        <dbReference type="ARBA" id="ARBA00012423"/>
    </source>
</evidence>
<dbReference type="PANTHER" id="PTHR10655">
    <property type="entry name" value="LYSOPHOSPHOLIPASE-RELATED"/>
    <property type="match status" value="1"/>
</dbReference>
<organism evidence="4 5">
    <name type="scientific">Glossina palpalis gambiensis</name>
    <dbReference type="NCBI Taxonomy" id="67801"/>
    <lineage>
        <taxon>Eukaryota</taxon>
        <taxon>Metazoa</taxon>
        <taxon>Ecdysozoa</taxon>
        <taxon>Arthropoda</taxon>
        <taxon>Hexapoda</taxon>
        <taxon>Insecta</taxon>
        <taxon>Pterygota</taxon>
        <taxon>Neoptera</taxon>
        <taxon>Endopterygota</taxon>
        <taxon>Diptera</taxon>
        <taxon>Brachycera</taxon>
        <taxon>Muscomorpha</taxon>
        <taxon>Hippoboscoidea</taxon>
        <taxon>Glossinidae</taxon>
        <taxon>Glossina</taxon>
    </lineage>
</organism>
<dbReference type="Proteomes" id="UP000092460">
    <property type="component" value="Unassembled WGS sequence"/>
</dbReference>
<dbReference type="EC" id="3.1.2.22" evidence="2"/>
<dbReference type="InterPro" id="IPR003140">
    <property type="entry name" value="PLipase/COase/thioEstase"/>
</dbReference>
<evidence type="ECO:0000259" key="3">
    <source>
        <dbReference type="Pfam" id="PF02230"/>
    </source>
</evidence>
<dbReference type="STRING" id="67801.A0A1B0BMQ1"/>
<dbReference type="AlphaFoldDB" id="A0A1B0BMQ1"/>
<dbReference type="GO" id="GO:0008474">
    <property type="term" value="F:palmitoyl-(protein) hydrolase activity"/>
    <property type="evidence" value="ECO:0007669"/>
    <property type="project" value="UniProtKB-EC"/>
</dbReference>
<dbReference type="InterPro" id="IPR029058">
    <property type="entry name" value="AB_hydrolase_fold"/>
</dbReference>
<dbReference type="VEuPathDB" id="VectorBase:GPPI034949"/>
<name>A0A1B0BMQ1_9MUSC</name>
<evidence type="ECO:0000313" key="5">
    <source>
        <dbReference type="Proteomes" id="UP000092460"/>
    </source>
</evidence>
<proteinExistence type="inferred from homology"/>
<dbReference type="SUPFAM" id="SSF53474">
    <property type="entry name" value="alpha/beta-Hydrolases"/>
    <property type="match status" value="1"/>
</dbReference>
<evidence type="ECO:0000313" key="4">
    <source>
        <dbReference type="EnsemblMetazoa" id="GPPI034949-PA"/>
    </source>
</evidence>
<dbReference type="GO" id="GO:0052689">
    <property type="term" value="F:carboxylic ester hydrolase activity"/>
    <property type="evidence" value="ECO:0007669"/>
    <property type="project" value="TreeGrafter"/>
</dbReference>
<dbReference type="EMBL" id="JXJN01017020">
    <property type="status" value="NOT_ANNOTATED_CDS"/>
    <property type="molecule type" value="Genomic_DNA"/>
</dbReference>
<dbReference type="Pfam" id="PF02230">
    <property type="entry name" value="Abhydrolase_2"/>
    <property type="match status" value="1"/>
</dbReference>
<comment type="similarity">
    <text evidence="1">Belongs to the AB hydrolase superfamily. AB hydrolase 2 family.</text>
</comment>
<evidence type="ECO:0000256" key="1">
    <source>
        <dbReference type="ARBA" id="ARBA00006499"/>
    </source>
</evidence>
<dbReference type="GO" id="GO:0005737">
    <property type="term" value="C:cytoplasm"/>
    <property type="evidence" value="ECO:0007669"/>
    <property type="project" value="TreeGrafter"/>
</dbReference>
<feature type="domain" description="Phospholipase/carboxylesterase/thioesterase" evidence="3">
    <location>
        <begin position="2"/>
        <end position="122"/>
    </location>
</feature>
<dbReference type="Gene3D" id="3.40.50.1820">
    <property type="entry name" value="alpha/beta hydrolase"/>
    <property type="match status" value="1"/>
</dbReference>
<keyword evidence="5" id="KW-1185">Reference proteome</keyword>
<sequence length="125" mass="13691">MVNKEIKHGIPSARIVLGGFSQGGGLSLYSGLTYTRPFAGIVTPSSWLPLHKQFQEAKLNSDNVPIFQIHGDLDPIVCYESAQLTACILLPSMQNVTFKTYCGLLHTGSDAVMNAIKHVVTEWMQ</sequence>
<dbReference type="PANTHER" id="PTHR10655:SF68">
    <property type="entry name" value="PALMITOYL-PROTEIN HYDROLASE"/>
    <property type="match status" value="1"/>
</dbReference>
<reference evidence="5" key="1">
    <citation type="submission" date="2015-01" db="EMBL/GenBank/DDBJ databases">
        <authorList>
            <person name="Aksoy S."/>
            <person name="Warren W."/>
            <person name="Wilson R.K."/>
        </authorList>
    </citation>
    <scope>NUCLEOTIDE SEQUENCE [LARGE SCALE GENOMIC DNA]</scope>
    <source>
        <strain evidence="5">IAEA</strain>
    </source>
</reference>
<accession>A0A1B0BMQ1</accession>
<protein>
    <recommendedName>
        <fullName evidence="2">palmitoyl-protein hydrolase</fullName>
        <ecNumber evidence="2">3.1.2.22</ecNumber>
    </recommendedName>
</protein>
<dbReference type="InterPro" id="IPR050565">
    <property type="entry name" value="LYPA1-2/EST-like"/>
</dbReference>
<dbReference type="EnsemblMetazoa" id="GPPI034949-RA">
    <property type="protein sequence ID" value="GPPI034949-PA"/>
    <property type="gene ID" value="GPPI034949"/>
</dbReference>